<organism evidence="2 3">
    <name type="scientific">Facklamia miroungae</name>
    <dbReference type="NCBI Taxonomy" id="120956"/>
    <lineage>
        <taxon>Bacteria</taxon>
        <taxon>Bacillati</taxon>
        <taxon>Bacillota</taxon>
        <taxon>Bacilli</taxon>
        <taxon>Lactobacillales</taxon>
        <taxon>Aerococcaceae</taxon>
        <taxon>Facklamia</taxon>
    </lineage>
</organism>
<feature type="binding site" evidence="1">
    <location>
        <position position="295"/>
    </location>
    <ligand>
        <name>Zn(2+)</name>
        <dbReference type="ChEBI" id="CHEBI:29105"/>
    </ligand>
</feature>
<dbReference type="PANTHER" id="PTHR12736:SF7">
    <property type="entry name" value="LANC-LIKE PROTEIN 3"/>
    <property type="match status" value="1"/>
</dbReference>
<dbReference type="GO" id="GO:0046872">
    <property type="term" value="F:metal ion binding"/>
    <property type="evidence" value="ECO:0007669"/>
    <property type="project" value="UniProtKB-KW"/>
</dbReference>
<dbReference type="GO" id="GO:0031179">
    <property type="term" value="P:peptide modification"/>
    <property type="evidence" value="ECO:0007669"/>
    <property type="project" value="InterPro"/>
</dbReference>
<evidence type="ECO:0000313" key="3">
    <source>
        <dbReference type="Proteomes" id="UP000199708"/>
    </source>
</evidence>
<dbReference type="PRINTS" id="PR01953">
    <property type="entry name" value="SPACPROTEIN"/>
</dbReference>
<evidence type="ECO:0000313" key="2">
    <source>
        <dbReference type="EMBL" id="SDG24954.1"/>
    </source>
</evidence>
<dbReference type="InterPro" id="IPR020452">
    <property type="entry name" value="Subtilin_biosynthesis_SpaC"/>
</dbReference>
<protein>
    <submittedName>
        <fullName evidence="2">Lanthionine synthetase C-like protein</fullName>
    </submittedName>
</protein>
<dbReference type="GO" id="GO:0005886">
    <property type="term" value="C:plasma membrane"/>
    <property type="evidence" value="ECO:0007669"/>
    <property type="project" value="TreeGrafter"/>
</dbReference>
<dbReference type="Pfam" id="PF05147">
    <property type="entry name" value="LANC_like"/>
    <property type="match status" value="1"/>
</dbReference>
<name>A0A1G7SQ69_9LACT</name>
<dbReference type="AlphaFoldDB" id="A0A1G7SQ69"/>
<keyword evidence="1" id="KW-0862">Zinc</keyword>
<feature type="binding site" evidence="1">
    <location>
        <position position="342"/>
    </location>
    <ligand>
        <name>Zn(2+)</name>
        <dbReference type="ChEBI" id="CHEBI:29105"/>
    </ligand>
</feature>
<dbReference type="SUPFAM" id="SSF158745">
    <property type="entry name" value="LanC-like"/>
    <property type="match status" value="1"/>
</dbReference>
<dbReference type="CDD" id="cd04793">
    <property type="entry name" value="LanC"/>
    <property type="match status" value="1"/>
</dbReference>
<dbReference type="PRINTS" id="PR01950">
    <property type="entry name" value="LANCSUPER"/>
</dbReference>
<feature type="binding site" evidence="1">
    <location>
        <position position="341"/>
    </location>
    <ligand>
        <name>Zn(2+)</name>
        <dbReference type="ChEBI" id="CHEBI:29105"/>
    </ligand>
</feature>
<dbReference type="Gene3D" id="1.50.10.20">
    <property type="match status" value="1"/>
</dbReference>
<dbReference type="InterPro" id="IPR033889">
    <property type="entry name" value="LanC"/>
</dbReference>
<dbReference type="STRING" id="120956.SAMN05421791_104104"/>
<keyword evidence="3" id="KW-1185">Reference proteome</keyword>
<reference evidence="2 3" key="1">
    <citation type="submission" date="2016-10" db="EMBL/GenBank/DDBJ databases">
        <authorList>
            <person name="de Groot N.N."/>
        </authorList>
    </citation>
    <scope>NUCLEOTIDE SEQUENCE [LARGE SCALE GENOMIC DNA]</scope>
    <source>
        <strain evidence="2 3">ATCC BAA-466</strain>
    </source>
</reference>
<dbReference type="Proteomes" id="UP000199708">
    <property type="component" value="Unassembled WGS sequence"/>
</dbReference>
<keyword evidence="1" id="KW-0479">Metal-binding</keyword>
<accession>A0A1G7SQ69</accession>
<dbReference type="RefSeq" id="WP_168427169.1">
    <property type="nucleotide sequence ID" value="NZ_FNCK01000004.1"/>
</dbReference>
<dbReference type="PANTHER" id="PTHR12736">
    <property type="entry name" value="LANC-LIKE PROTEIN"/>
    <property type="match status" value="1"/>
</dbReference>
<gene>
    <name evidence="2" type="ORF">SAMN05421791_104104</name>
</gene>
<sequence>MNKVVSDIKKIAFKLKNFDYIEQVLLEKDNYLNYGNEKMFPNAPLTMSHGIPGLCLLYAELDRQYPNEGWMDYCNEYIQKLIELVTLYGIEEPSLFSGCSGICLAIYESSNNGKYYGKFKESLDEYLKDLIQEKFELISSNEETLMFNYDTIQGLSGILNYMLINDLNKTCFVKQIKDILRYFVKLSKKYNYKEFDVPYWHISAKNLFLQEERDIFPDGVINLGVSHGISGPLIVMSKAFNSNIQVSGLREAILSISELLTSNLDTKHKNWPSMIDIRKLNNKKTIFEDSRDAWCYGRPGVAYSLLKASQALKNKKLLNIACETMEAAIDSEIGLISPTFCHGYIGVSYIYKKFYENTKIEAFNLESKRLMNETISFYDEKLPFGFPNWEHNTNDQNQQEMKMINTIGILDGVTGVLLPILSMIGNKETNWDAVFLLD</sequence>
<dbReference type="InterPro" id="IPR007822">
    <property type="entry name" value="LANC-like"/>
</dbReference>
<proteinExistence type="predicted"/>
<evidence type="ECO:0000256" key="1">
    <source>
        <dbReference type="PIRSR" id="PIRSR607822-1"/>
    </source>
</evidence>
<dbReference type="EMBL" id="FNCK01000004">
    <property type="protein sequence ID" value="SDG24954.1"/>
    <property type="molecule type" value="Genomic_DNA"/>
</dbReference>
<dbReference type="SMART" id="SM01260">
    <property type="entry name" value="LANC_like"/>
    <property type="match status" value="1"/>
</dbReference>